<feature type="region of interest" description="Disordered" evidence="1">
    <location>
        <begin position="309"/>
        <end position="399"/>
    </location>
</feature>
<keyword evidence="2" id="KW-1185">Reference proteome</keyword>
<proteinExistence type="predicted"/>
<protein>
    <submittedName>
        <fullName evidence="3 4">Uncharacterized protein LOC108567418 isoform X1</fullName>
    </submittedName>
</protein>
<feature type="compositionally biased region" description="Basic and acidic residues" evidence="1">
    <location>
        <begin position="420"/>
        <end position="430"/>
    </location>
</feature>
<dbReference type="RefSeq" id="XP_017783357.1">
    <property type="nucleotide sequence ID" value="XM_017927868.1"/>
</dbReference>
<feature type="compositionally biased region" description="Polar residues" evidence="1">
    <location>
        <begin position="459"/>
        <end position="469"/>
    </location>
</feature>
<feature type="region of interest" description="Disordered" evidence="1">
    <location>
        <begin position="417"/>
        <end position="532"/>
    </location>
</feature>
<evidence type="ECO:0000256" key="1">
    <source>
        <dbReference type="SAM" id="MobiDB-lite"/>
    </source>
</evidence>
<feature type="region of interest" description="Disordered" evidence="1">
    <location>
        <begin position="652"/>
        <end position="693"/>
    </location>
</feature>
<feature type="compositionally biased region" description="Polar residues" evidence="1">
    <location>
        <begin position="656"/>
        <end position="665"/>
    </location>
</feature>
<feature type="compositionally biased region" description="Polar residues" evidence="1">
    <location>
        <begin position="318"/>
        <end position="327"/>
    </location>
</feature>
<evidence type="ECO:0000313" key="4">
    <source>
        <dbReference type="RefSeq" id="XP_017783356.1"/>
    </source>
</evidence>
<dbReference type="RefSeq" id="XP_017783355.1">
    <property type="nucleotide sequence ID" value="XM_017927866.1"/>
</dbReference>
<reference evidence="3 4" key="1">
    <citation type="submission" date="2025-05" db="UniProtKB">
        <authorList>
            <consortium name="RefSeq"/>
        </authorList>
    </citation>
    <scope>IDENTIFICATION</scope>
    <source>
        <tissue evidence="3 4">Whole Larva</tissue>
    </source>
</reference>
<accession>A0ABM1N957</accession>
<name>A0ABM1N957_NICVS</name>
<feature type="compositionally biased region" description="Basic and acidic residues" evidence="1">
    <location>
        <begin position="471"/>
        <end position="481"/>
    </location>
</feature>
<dbReference type="PANTHER" id="PTHR37970:SF1">
    <property type="entry name" value="SERINE-RICH ADHESIN FOR PLATELETS"/>
    <property type="match status" value="1"/>
</dbReference>
<dbReference type="PANTHER" id="PTHR37970">
    <property type="entry name" value="PROTEIN CBG08587"/>
    <property type="match status" value="1"/>
</dbReference>
<evidence type="ECO:0000313" key="5">
    <source>
        <dbReference type="RefSeq" id="XP_017783357.1"/>
    </source>
</evidence>
<feature type="compositionally biased region" description="Polar residues" evidence="1">
    <location>
        <begin position="514"/>
        <end position="523"/>
    </location>
</feature>
<dbReference type="Proteomes" id="UP000695000">
    <property type="component" value="Unplaced"/>
</dbReference>
<feature type="region of interest" description="Disordered" evidence="1">
    <location>
        <begin position="592"/>
        <end position="616"/>
    </location>
</feature>
<feature type="compositionally biased region" description="Polar residues" evidence="1">
    <location>
        <begin position="341"/>
        <end position="351"/>
    </location>
</feature>
<organism evidence="2 5">
    <name type="scientific">Nicrophorus vespilloides</name>
    <name type="common">Boreal carrion beetle</name>
    <dbReference type="NCBI Taxonomy" id="110193"/>
    <lineage>
        <taxon>Eukaryota</taxon>
        <taxon>Metazoa</taxon>
        <taxon>Ecdysozoa</taxon>
        <taxon>Arthropoda</taxon>
        <taxon>Hexapoda</taxon>
        <taxon>Insecta</taxon>
        <taxon>Pterygota</taxon>
        <taxon>Neoptera</taxon>
        <taxon>Endopterygota</taxon>
        <taxon>Coleoptera</taxon>
        <taxon>Polyphaga</taxon>
        <taxon>Staphyliniformia</taxon>
        <taxon>Silphidae</taxon>
        <taxon>Nicrophorinae</taxon>
        <taxon>Nicrophorus</taxon>
    </lineage>
</organism>
<feature type="compositionally biased region" description="Pro residues" evidence="1">
    <location>
        <begin position="369"/>
        <end position="380"/>
    </location>
</feature>
<sequence length="1142" mass="128469">MSAICQNFVQNAWKKDLCSNCFKSKDEHMQKVKTVQLSISKSVEGIIRSQNKKKPRRNVNFNKQLFEVIGYGGEDWYEGEEEEEEEEVYEESQDDSEPDEEDDKELIRLTKANTDFNTNSLNDAIETKKSYAQLMLGKPQMDSEGRKQTLLVSVTPFGQDNKKSKPMSHIPIAKNKDNYDNKNVVLTSYSKNDEKIENEEKSLLDEISETLENSVNPIQIISRKKIQKEIVLSIPDVANKENIDEKLNKSVIEEKKKSSIPERKNGLTRNPVIKRDDKPVIYQTAITKIELMNTKNTKITNESLKKEEIKCETESVTDDSSITSSGEESAKDDSDSGSDLKYQNVTFSQSRELAGEPDGRADPDASEPPALPRTPPPNVDPLPEKPKIPSKPSTIMIRKPPIITHQIETQNVMTTFSVEAKTEEKTKLTKQDSNGSDVCKISNKRKAPKPPSEEIMQIYTRNPAPNSDSPVVREKEKRERASIGPKLVSSMSNYSQNELIVESSIPEPAPRRSLSLSTDSLASNDERKKEKARGRFSLKKFLRMGSNKDLHKLPLDARSAEDDLKPRLVIVHPLDLNSGKVEVLKEQDYATPQYTSYRGAKPPPPPRTYDEVKPSLPHPPKSAEILNKHKNLQNQRALAKKTDTVYANIGEVRSAITPNKPQRTASMREREAQQQQQTKPQPHNYEPIDLRNKDTSSTENVYDYINGRSSSPEYESCKSPVLKPVRSESNVDVSSDYYKYSNIPRTMSLTYCGSETESEIYSPYSYYGSESEIAEDDHDWNSTGGRTHKLRSRKGRSIVHKNLEDNYGAVVIANHEALAQVLENIQQTPTILPALRGLKSAANLRWSDFTIKATLAPLMVGSRAFHQAMWGSQHVTLVISSGSVPTSPLSLGTFSLLPITEFSDLIPIKYLPTKATQDIKHLQATVAVLPCMQVNTIQTFSEMLKLKSNGEEVWKDVCFVLLQLVNALKTLQAQGIEELPLSLTSFVLCKEMDKEAHNRLFVLQGLGEDMSSKKEEEKFGTLCMCVLTALDHLNPNAKLAPLLHSLLNTERAIALTQVKSILEFSLWGPSDVALGSTVRERESALQRWLDLQRATVLHGLVCAKVHLTVYEECHLLFLVRSNARMMCDASMLLESTKQKLAH</sequence>
<feature type="region of interest" description="Disordered" evidence="1">
    <location>
        <begin position="77"/>
        <end position="103"/>
    </location>
</feature>
<dbReference type="GeneID" id="108567418"/>
<evidence type="ECO:0000313" key="3">
    <source>
        <dbReference type="RefSeq" id="XP_017783355.1"/>
    </source>
</evidence>
<feature type="compositionally biased region" description="Polar residues" evidence="1">
    <location>
        <begin position="489"/>
        <end position="498"/>
    </location>
</feature>
<evidence type="ECO:0000313" key="2">
    <source>
        <dbReference type="Proteomes" id="UP000695000"/>
    </source>
</evidence>
<gene>
    <name evidence="3 4 5" type="primary">LOC108567418</name>
</gene>
<feature type="compositionally biased region" description="Basic and acidic residues" evidence="1">
    <location>
        <begin position="353"/>
        <end position="363"/>
    </location>
</feature>
<dbReference type="RefSeq" id="XP_017783356.1">
    <property type="nucleotide sequence ID" value="XM_017927867.1"/>
</dbReference>